<evidence type="ECO:0000313" key="2">
    <source>
        <dbReference type="EMBL" id="KAL3820060.1"/>
    </source>
</evidence>
<dbReference type="AlphaFoldDB" id="A0ABD3S6M3"/>
<proteinExistence type="predicted"/>
<feature type="region of interest" description="Disordered" evidence="1">
    <location>
        <begin position="1"/>
        <end position="25"/>
    </location>
</feature>
<dbReference type="Proteomes" id="UP001634393">
    <property type="component" value="Unassembled WGS sequence"/>
</dbReference>
<dbReference type="PANTHER" id="PTHR36720:SF1">
    <property type="entry name" value="TAF RNA POLYMERASE I SUBUNIT A"/>
    <property type="match status" value="1"/>
</dbReference>
<feature type="compositionally biased region" description="Basic and acidic residues" evidence="1">
    <location>
        <begin position="257"/>
        <end position="266"/>
    </location>
</feature>
<gene>
    <name evidence="2" type="ORF">ACJIZ3_005965</name>
</gene>
<dbReference type="EMBL" id="JBJXBP010000007">
    <property type="protein sequence ID" value="KAL3820060.1"/>
    <property type="molecule type" value="Genomic_DNA"/>
</dbReference>
<comment type="caution">
    <text evidence="2">The sequence shown here is derived from an EMBL/GenBank/DDBJ whole genome shotgun (WGS) entry which is preliminary data.</text>
</comment>
<organism evidence="2 3">
    <name type="scientific">Penstemon smallii</name>
    <dbReference type="NCBI Taxonomy" id="265156"/>
    <lineage>
        <taxon>Eukaryota</taxon>
        <taxon>Viridiplantae</taxon>
        <taxon>Streptophyta</taxon>
        <taxon>Embryophyta</taxon>
        <taxon>Tracheophyta</taxon>
        <taxon>Spermatophyta</taxon>
        <taxon>Magnoliopsida</taxon>
        <taxon>eudicotyledons</taxon>
        <taxon>Gunneridae</taxon>
        <taxon>Pentapetalae</taxon>
        <taxon>asterids</taxon>
        <taxon>lamiids</taxon>
        <taxon>Lamiales</taxon>
        <taxon>Plantaginaceae</taxon>
        <taxon>Cheloneae</taxon>
        <taxon>Penstemon</taxon>
    </lineage>
</organism>
<dbReference type="PANTHER" id="PTHR36720">
    <property type="entry name" value="TAF RNA POLYMERASE I SUBUNIT A"/>
    <property type="match status" value="1"/>
</dbReference>
<feature type="compositionally biased region" description="Basic and acidic residues" evidence="1">
    <location>
        <begin position="1"/>
        <end position="16"/>
    </location>
</feature>
<evidence type="ECO:0000313" key="3">
    <source>
        <dbReference type="Proteomes" id="UP001634393"/>
    </source>
</evidence>
<feature type="compositionally biased region" description="Polar residues" evidence="1">
    <location>
        <begin position="315"/>
        <end position="326"/>
    </location>
</feature>
<feature type="region of interest" description="Disordered" evidence="1">
    <location>
        <begin position="240"/>
        <end position="304"/>
    </location>
</feature>
<protein>
    <submittedName>
        <fullName evidence="2">Uncharacterized protein</fullName>
    </submittedName>
</protein>
<sequence>MKEEDRTRESNDDVKQYPETLKQGKAKRLREYEDNNPAAAAKHRKIGKGAFIASNTPSYCLKQGFGTSFQRDGGESLRSEHRKRLWRLLNKLMKRQNWAEASGVLSVLLQATVNDKSASRNRVKYSAALELLSHINGESISSERSSSFYNLWLKKIGHRKNWAPKNKFAVKLESIIFSLQHALQHGITDGTSYGKIKKLTFIRMIDYRLENYPLSDFVRGLMLYHLWYYFRSKGSFETSMQSEMPTDGIHESFGNSRENDAHEERGANSSTEMPTDGIHESFGNSRENDAHEERGANSSTTVHIDSNTFVDNLSKETSQPSFQSQETHMHGYNDNSFSNYSGDFPPASIFDTRGMPPSWLLPLKPDSHENLEVDDKSDLQNKYELALKHLHVALHSTPPVNEAFHPLIQMMLLNDQVDEALKELENLSHSSATVLQLRLKANVLEHFDVGNYLELSTCFDDILKKDPTCRDSLAKLVILHQHGYYDTQNLTDMLATHLDATYGTRDTWKELASCFLKLSLCEEDRGSICCDATYHYSREDVDNSNKIPELFINGKSVWKSRCKWWLDRYFHNDILLSDIASGDLELLTYKASTASYLYGRRFRYVFKVTECIEKEDNMELYSFLQMHINNSIGFYSI</sequence>
<evidence type="ECO:0000256" key="1">
    <source>
        <dbReference type="SAM" id="MobiDB-lite"/>
    </source>
</evidence>
<dbReference type="InterPro" id="IPR039495">
    <property type="entry name" value="TAF1A"/>
</dbReference>
<accession>A0ABD3S6M3</accession>
<feature type="compositionally biased region" description="Basic and acidic residues" evidence="1">
    <location>
        <begin position="286"/>
        <end position="295"/>
    </location>
</feature>
<name>A0ABD3S6M3_9LAMI</name>
<dbReference type="Pfam" id="PF14929">
    <property type="entry name" value="TAF1_subA"/>
    <property type="match status" value="1"/>
</dbReference>
<reference evidence="2 3" key="1">
    <citation type="submission" date="2024-12" db="EMBL/GenBank/DDBJ databases">
        <title>The unique morphological basis and parallel evolutionary history of personate flowers in Penstemon.</title>
        <authorList>
            <person name="Depatie T.H."/>
            <person name="Wessinger C.A."/>
        </authorList>
    </citation>
    <scope>NUCLEOTIDE SEQUENCE [LARGE SCALE GENOMIC DNA]</scope>
    <source>
        <strain evidence="2">WTNN_2</strain>
        <tissue evidence="2">Leaf</tissue>
    </source>
</reference>
<feature type="region of interest" description="Disordered" evidence="1">
    <location>
        <begin position="315"/>
        <end position="334"/>
    </location>
</feature>
<keyword evidence="3" id="KW-1185">Reference proteome</keyword>